<comment type="caution">
    <text evidence="1">The sequence shown here is derived from an EMBL/GenBank/DDBJ whole genome shotgun (WGS) entry which is preliminary data.</text>
</comment>
<name>A0ABQ8K3X5_9APHY</name>
<dbReference type="RefSeq" id="XP_047774693.1">
    <property type="nucleotide sequence ID" value="XM_047927923.1"/>
</dbReference>
<organism evidence="1 2">
    <name type="scientific">Rhodofomes roseus</name>
    <dbReference type="NCBI Taxonomy" id="34475"/>
    <lineage>
        <taxon>Eukaryota</taxon>
        <taxon>Fungi</taxon>
        <taxon>Dikarya</taxon>
        <taxon>Basidiomycota</taxon>
        <taxon>Agaricomycotina</taxon>
        <taxon>Agaricomycetes</taxon>
        <taxon>Polyporales</taxon>
        <taxon>Rhodofomes</taxon>
    </lineage>
</organism>
<evidence type="ECO:0000313" key="2">
    <source>
        <dbReference type="Proteomes" id="UP000814176"/>
    </source>
</evidence>
<dbReference type="Proteomes" id="UP000814176">
    <property type="component" value="Unassembled WGS sequence"/>
</dbReference>
<evidence type="ECO:0008006" key="3">
    <source>
        <dbReference type="Google" id="ProtNLM"/>
    </source>
</evidence>
<sequence length="377" mass="42946">MVAPLPPELTDYIIDYLHRDVASLGACALTCSSWLPAARYHRFRLLRMSTNARITAFGELVASSPAIGLIVYGLRIHRPTLECLLSILPSLPSLVGLEVSNGQFTQGNFKCRRIDTKFPALRRLEFNACILRLDILANLLMFFPRLLDLRMLQPHIHPISGDAAHPVVGRRLKRLRTVMVDHDPISRNEEPHRLYSWLIDNFGPNRLVRFRINRKRDDPSPLQPVLDVFGPHRLRDILLGLYNLEDKASQTLFTLKPCVNLRVITIKFGTLEPPAPTVDLTWISVLISQLNSPFLETIDLSISVLPCNASLNDWRFDSIRALDWENINQTLQRPILNNLREFKICGRGPVGPFKAFLEEKCPAAYKRGLFQLKPSHD</sequence>
<dbReference type="EMBL" id="JADCUA010000025">
    <property type="protein sequence ID" value="KAH9831579.1"/>
    <property type="molecule type" value="Genomic_DNA"/>
</dbReference>
<accession>A0ABQ8K3X5</accession>
<gene>
    <name evidence="1" type="ORF">C8Q71DRAFT_861599</name>
</gene>
<proteinExistence type="predicted"/>
<evidence type="ECO:0000313" key="1">
    <source>
        <dbReference type="EMBL" id="KAH9831579.1"/>
    </source>
</evidence>
<protein>
    <recommendedName>
        <fullName evidence="3">F-box domain-containing protein</fullName>
    </recommendedName>
</protein>
<keyword evidence="2" id="KW-1185">Reference proteome</keyword>
<dbReference type="InterPro" id="IPR036047">
    <property type="entry name" value="F-box-like_dom_sf"/>
</dbReference>
<reference evidence="1 2" key="1">
    <citation type="journal article" date="2021" name="Environ. Microbiol.">
        <title>Gene family expansions and transcriptome signatures uncover fungal adaptations to wood decay.</title>
        <authorList>
            <person name="Hage H."/>
            <person name="Miyauchi S."/>
            <person name="Viragh M."/>
            <person name="Drula E."/>
            <person name="Min B."/>
            <person name="Chaduli D."/>
            <person name="Navarro D."/>
            <person name="Favel A."/>
            <person name="Norest M."/>
            <person name="Lesage-Meessen L."/>
            <person name="Balint B."/>
            <person name="Merenyi Z."/>
            <person name="de Eugenio L."/>
            <person name="Morin E."/>
            <person name="Martinez A.T."/>
            <person name="Baldrian P."/>
            <person name="Stursova M."/>
            <person name="Martinez M.J."/>
            <person name="Novotny C."/>
            <person name="Magnuson J.K."/>
            <person name="Spatafora J.W."/>
            <person name="Maurice S."/>
            <person name="Pangilinan J."/>
            <person name="Andreopoulos W."/>
            <person name="LaButti K."/>
            <person name="Hundley H."/>
            <person name="Na H."/>
            <person name="Kuo A."/>
            <person name="Barry K."/>
            <person name="Lipzen A."/>
            <person name="Henrissat B."/>
            <person name="Riley R."/>
            <person name="Ahrendt S."/>
            <person name="Nagy L.G."/>
            <person name="Grigoriev I.V."/>
            <person name="Martin F."/>
            <person name="Rosso M.N."/>
        </authorList>
    </citation>
    <scope>NUCLEOTIDE SEQUENCE [LARGE SCALE GENOMIC DNA]</scope>
    <source>
        <strain evidence="1 2">CIRM-BRFM 1785</strain>
    </source>
</reference>
<dbReference type="SUPFAM" id="SSF81383">
    <property type="entry name" value="F-box domain"/>
    <property type="match status" value="1"/>
</dbReference>
<dbReference type="GeneID" id="72008655"/>